<feature type="non-terminal residue" evidence="2">
    <location>
        <position position="1"/>
    </location>
</feature>
<evidence type="ECO:0000259" key="1">
    <source>
        <dbReference type="Pfam" id="PF25758"/>
    </source>
</evidence>
<name>A0A8S3ZF04_9EUPU</name>
<evidence type="ECO:0000313" key="3">
    <source>
        <dbReference type="Proteomes" id="UP000678393"/>
    </source>
</evidence>
<dbReference type="InterPro" id="IPR016024">
    <property type="entry name" value="ARM-type_fold"/>
</dbReference>
<accession>A0A8S3ZF04</accession>
<reference evidence="2" key="1">
    <citation type="submission" date="2021-04" db="EMBL/GenBank/DDBJ databases">
        <authorList>
            <consortium name="Molecular Ecology Group"/>
        </authorList>
    </citation>
    <scope>NUCLEOTIDE SEQUENCE</scope>
</reference>
<organism evidence="2 3">
    <name type="scientific">Candidula unifasciata</name>
    <dbReference type="NCBI Taxonomy" id="100452"/>
    <lineage>
        <taxon>Eukaryota</taxon>
        <taxon>Metazoa</taxon>
        <taxon>Spiralia</taxon>
        <taxon>Lophotrochozoa</taxon>
        <taxon>Mollusca</taxon>
        <taxon>Gastropoda</taxon>
        <taxon>Heterobranchia</taxon>
        <taxon>Euthyneura</taxon>
        <taxon>Panpulmonata</taxon>
        <taxon>Eupulmonata</taxon>
        <taxon>Stylommatophora</taxon>
        <taxon>Helicina</taxon>
        <taxon>Helicoidea</taxon>
        <taxon>Geomitridae</taxon>
        <taxon>Candidula</taxon>
    </lineage>
</organism>
<sequence length="322" mass="36234">VFFFPFHRSKPKNLTLPEEDTFSPGVNDSYSKNSPVYTSIVGLVKPSVSELGTENLRVCLKIIQCYVLLGSRDFMQVYSEAVATCLLSLMTDIRTEGMVLILRLVELILKAFPNEGPSVFQAMLPGMIRTILDAEENCVVVAMHLSLFARILLQNQEFMWSVIQHVAKEMGNDADSLFGALLDHWTDRIDIITQPERRKLSALSLASILPQNYSIVTDRFGAIINCLVEVLHDVCRLDDEGSMADGLVVEPGTATLDDSQDKEHDKRKHMLSRQDPVHTVCLKTYVVSQLNLCQQIHGQKVFEQLMAQVDQDVSNQLQPFLH</sequence>
<dbReference type="GO" id="GO:0005635">
    <property type="term" value="C:nuclear envelope"/>
    <property type="evidence" value="ECO:0007669"/>
    <property type="project" value="TreeGrafter"/>
</dbReference>
<keyword evidence="3" id="KW-1185">Reference proteome</keyword>
<dbReference type="OrthoDB" id="361693at2759"/>
<proteinExistence type="predicted"/>
<dbReference type="Gene3D" id="1.25.10.10">
    <property type="entry name" value="Leucine-rich Repeat Variant"/>
    <property type="match status" value="1"/>
</dbReference>
<feature type="domain" description="Importin-7/11-like TPR repeats" evidence="1">
    <location>
        <begin position="47"/>
        <end position="321"/>
    </location>
</feature>
<dbReference type="GO" id="GO:0006606">
    <property type="term" value="P:protein import into nucleus"/>
    <property type="evidence" value="ECO:0007669"/>
    <property type="project" value="TreeGrafter"/>
</dbReference>
<dbReference type="PANTHER" id="PTHR10997">
    <property type="entry name" value="IMPORTIN-7, 8, 11"/>
    <property type="match status" value="1"/>
</dbReference>
<dbReference type="PANTHER" id="PTHR10997:SF7">
    <property type="entry name" value="IMPORTIN-11"/>
    <property type="match status" value="1"/>
</dbReference>
<evidence type="ECO:0000313" key="2">
    <source>
        <dbReference type="EMBL" id="CAG5125622.1"/>
    </source>
</evidence>
<dbReference type="GO" id="GO:0005829">
    <property type="term" value="C:cytosol"/>
    <property type="evidence" value="ECO:0007669"/>
    <property type="project" value="TreeGrafter"/>
</dbReference>
<comment type="caution">
    <text evidence="2">The sequence shown here is derived from an EMBL/GenBank/DDBJ whole genome shotgun (WGS) entry which is preliminary data.</text>
</comment>
<dbReference type="EMBL" id="CAJHNH020002112">
    <property type="protein sequence ID" value="CAG5125622.1"/>
    <property type="molecule type" value="Genomic_DNA"/>
</dbReference>
<dbReference type="AlphaFoldDB" id="A0A8S3ZF04"/>
<dbReference type="SUPFAM" id="SSF48371">
    <property type="entry name" value="ARM repeat"/>
    <property type="match status" value="1"/>
</dbReference>
<dbReference type="InterPro" id="IPR011989">
    <property type="entry name" value="ARM-like"/>
</dbReference>
<dbReference type="Pfam" id="PF25758">
    <property type="entry name" value="TPR_IPO11"/>
    <property type="match status" value="1"/>
</dbReference>
<protein>
    <recommendedName>
        <fullName evidence="1">Importin-7/11-like TPR repeats domain-containing protein</fullName>
    </recommendedName>
</protein>
<dbReference type="InterPro" id="IPR058669">
    <property type="entry name" value="TPR_IPO7/11-like"/>
</dbReference>
<dbReference type="Proteomes" id="UP000678393">
    <property type="component" value="Unassembled WGS sequence"/>
</dbReference>
<gene>
    <name evidence="2" type="ORF">CUNI_LOCUS11180</name>
</gene>